<keyword evidence="1" id="KW-0472">Membrane</keyword>
<dbReference type="Proteomes" id="UP000440224">
    <property type="component" value="Unassembled WGS sequence"/>
</dbReference>
<sequence length="121" mass="12154">MGGMSGLGAGLLSFASTGITILFGVAFVVVGLGTVRRAHGGAGLALAGAGALTAFASLVRMVLSFALSYFGFGTLFTLLQVLTMGMHVLAAVLVPVSIFLLVNAVKQGAGQAQPGAPRMHY</sequence>
<organism evidence="2 3">
    <name type="scientific">Polyangium spumosum</name>
    <dbReference type="NCBI Taxonomy" id="889282"/>
    <lineage>
        <taxon>Bacteria</taxon>
        <taxon>Pseudomonadati</taxon>
        <taxon>Myxococcota</taxon>
        <taxon>Polyangia</taxon>
        <taxon>Polyangiales</taxon>
        <taxon>Polyangiaceae</taxon>
        <taxon>Polyangium</taxon>
    </lineage>
</organism>
<proteinExistence type="predicted"/>
<dbReference type="EMBL" id="WJIE01000006">
    <property type="protein sequence ID" value="MRG94835.1"/>
    <property type="molecule type" value="Genomic_DNA"/>
</dbReference>
<keyword evidence="1" id="KW-0812">Transmembrane</keyword>
<evidence type="ECO:0000313" key="3">
    <source>
        <dbReference type="Proteomes" id="UP000440224"/>
    </source>
</evidence>
<feature type="transmembrane region" description="Helical" evidence="1">
    <location>
        <begin position="78"/>
        <end position="102"/>
    </location>
</feature>
<accession>A0A6N7PX66</accession>
<protein>
    <submittedName>
        <fullName evidence="2">Uncharacterized protein</fullName>
    </submittedName>
</protein>
<dbReference type="RefSeq" id="WP_153821638.1">
    <property type="nucleotide sequence ID" value="NZ_WJIE01000006.1"/>
</dbReference>
<reference evidence="2 3" key="1">
    <citation type="submission" date="2019-10" db="EMBL/GenBank/DDBJ databases">
        <title>A soil myxobacterium in the family Polyangiaceae.</title>
        <authorList>
            <person name="Li Y."/>
            <person name="Wang J."/>
        </authorList>
    </citation>
    <scope>NUCLEOTIDE SEQUENCE [LARGE SCALE GENOMIC DNA]</scope>
    <source>
        <strain evidence="2 3">DSM 14734</strain>
    </source>
</reference>
<keyword evidence="1" id="KW-1133">Transmembrane helix</keyword>
<dbReference type="OrthoDB" id="9948675at2"/>
<keyword evidence="3" id="KW-1185">Reference proteome</keyword>
<feature type="transmembrane region" description="Helical" evidence="1">
    <location>
        <begin position="44"/>
        <end position="72"/>
    </location>
</feature>
<evidence type="ECO:0000313" key="2">
    <source>
        <dbReference type="EMBL" id="MRG94835.1"/>
    </source>
</evidence>
<evidence type="ECO:0000256" key="1">
    <source>
        <dbReference type="SAM" id="Phobius"/>
    </source>
</evidence>
<dbReference type="AlphaFoldDB" id="A0A6N7PX66"/>
<comment type="caution">
    <text evidence="2">The sequence shown here is derived from an EMBL/GenBank/DDBJ whole genome shotgun (WGS) entry which is preliminary data.</text>
</comment>
<name>A0A6N7PX66_9BACT</name>
<feature type="transmembrane region" description="Helical" evidence="1">
    <location>
        <begin position="12"/>
        <end position="32"/>
    </location>
</feature>
<gene>
    <name evidence="2" type="ORF">GF068_23355</name>
</gene>